<keyword evidence="3 4" id="KW-0687">Ribonucleoprotein</keyword>
<evidence type="ECO:0000256" key="1">
    <source>
        <dbReference type="ARBA" id="ARBA00006509"/>
    </source>
</evidence>
<evidence type="ECO:0000313" key="6">
    <source>
        <dbReference type="EMBL" id="JAT44672.1"/>
    </source>
</evidence>
<name>A0A1D1XQK5_9ARAE</name>
<dbReference type="GO" id="GO:1990904">
    <property type="term" value="C:ribonucleoprotein complex"/>
    <property type="evidence" value="ECO:0007669"/>
    <property type="project" value="UniProtKB-KW"/>
</dbReference>
<evidence type="ECO:0000256" key="5">
    <source>
        <dbReference type="SAM" id="MobiDB-lite"/>
    </source>
</evidence>
<dbReference type="AlphaFoldDB" id="A0A1D1XQK5"/>
<dbReference type="FunFam" id="1.10.10.1760:FF:000003">
    <property type="entry name" value="60S ribosomal protein L36"/>
    <property type="match status" value="1"/>
</dbReference>
<dbReference type="PROSITE" id="PS01190">
    <property type="entry name" value="RIBOSOMAL_L36E"/>
    <property type="match status" value="1"/>
</dbReference>
<proteinExistence type="inferred from homology"/>
<gene>
    <name evidence="6" type="primary">rpl36_1</name>
    <name evidence="6" type="ORF">g.164447</name>
</gene>
<dbReference type="Pfam" id="PF01158">
    <property type="entry name" value="Ribosomal_L36e"/>
    <property type="match status" value="1"/>
</dbReference>
<dbReference type="EMBL" id="GDJX01023264">
    <property type="protein sequence ID" value="JAT44672.1"/>
    <property type="molecule type" value="Transcribed_RNA"/>
</dbReference>
<feature type="non-terminal residue" evidence="6">
    <location>
        <position position="1"/>
    </location>
</feature>
<accession>A0A1D1XQK5</accession>
<protein>
    <recommendedName>
        <fullName evidence="4">60S ribosomal protein L36</fullName>
    </recommendedName>
</protein>
<dbReference type="InterPro" id="IPR038097">
    <property type="entry name" value="Ribosomal_eL36_sf"/>
</dbReference>
<dbReference type="GO" id="GO:0006412">
    <property type="term" value="P:translation"/>
    <property type="evidence" value="ECO:0007669"/>
    <property type="project" value="InterPro"/>
</dbReference>
<comment type="similarity">
    <text evidence="1 4">Belongs to the eukaryotic ribosomal protein eL36 family.</text>
</comment>
<organism evidence="6">
    <name type="scientific">Anthurium amnicola</name>
    <dbReference type="NCBI Taxonomy" id="1678845"/>
    <lineage>
        <taxon>Eukaryota</taxon>
        <taxon>Viridiplantae</taxon>
        <taxon>Streptophyta</taxon>
        <taxon>Embryophyta</taxon>
        <taxon>Tracheophyta</taxon>
        <taxon>Spermatophyta</taxon>
        <taxon>Magnoliopsida</taxon>
        <taxon>Liliopsida</taxon>
        <taxon>Araceae</taxon>
        <taxon>Pothoideae</taxon>
        <taxon>Potheae</taxon>
        <taxon>Anthurium</taxon>
    </lineage>
</organism>
<evidence type="ECO:0000256" key="2">
    <source>
        <dbReference type="ARBA" id="ARBA00022980"/>
    </source>
</evidence>
<evidence type="ECO:0000256" key="4">
    <source>
        <dbReference type="RuleBase" id="RU000665"/>
    </source>
</evidence>
<dbReference type="InterPro" id="IPR000509">
    <property type="entry name" value="Ribosomal_eL36"/>
</dbReference>
<dbReference type="GO" id="GO:0005840">
    <property type="term" value="C:ribosome"/>
    <property type="evidence" value="ECO:0007669"/>
    <property type="project" value="UniProtKB-KW"/>
</dbReference>
<dbReference type="GO" id="GO:0003735">
    <property type="term" value="F:structural constituent of ribosome"/>
    <property type="evidence" value="ECO:0007669"/>
    <property type="project" value="InterPro"/>
</dbReference>
<feature type="region of interest" description="Disordered" evidence="5">
    <location>
        <begin position="20"/>
        <end position="61"/>
    </location>
</feature>
<sequence length="129" mass="14990">KKKKKNFSLSIFFKKKLKMAKQTVEKKPKPQKSGIAAGLNKGHKVTPRDTRPKPSRRKGVLSHRVKFVREVIREVAGYAPYEKRVMELLKNSKDKRARKLAKKRLGTYVRAKRKVEELSNIIAESRRAH</sequence>
<dbReference type="PANTHER" id="PTHR10114">
    <property type="entry name" value="60S RIBOSOMAL PROTEIN L36"/>
    <property type="match status" value="1"/>
</dbReference>
<reference evidence="6" key="1">
    <citation type="submission" date="2015-07" db="EMBL/GenBank/DDBJ databases">
        <title>Transcriptome Assembly of Anthurium amnicola.</title>
        <authorList>
            <person name="Suzuki J."/>
        </authorList>
    </citation>
    <scope>NUCLEOTIDE SEQUENCE</scope>
</reference>
<keyword evidence="2 4" id="KW-0689">Ribosomal protein</keyword>
<evidence type="ECO:0000256" key="3">
    <source>
        <dbReference type="ARBA" id="ARBA00023274"/>
    </source>
</evidence>
<dbReference type="Gene3D" id="1.10.10.1760">
    <property type="entry name" value="60S ribosomal protein L36"/>
    <property type="match status" value="1"/>
</dbReference>